<dbReference type="STRING" id="1406858.GCA_000710895_03643"/>
<accession>A0A379JJP8</accession>
<dbReference type="Gene3D" id="3.40.630.30">
    <property type="match status" value="1"/>
</dbReference>
<name>A0A379JJP8_9NOCA</name>
<dbReference type="OrthoDB" id="8593648at2"/>
<proteinExistence type="predicted"/>
<dbReference type="PROSITE" id="PS51186">
    <property type="entry name" value="GNAT"/>
    <property type="match status" value="1"/>
</dbReference>
<dbReference type="Pfam" id="PF00583">
    <property type="entry name" value="Acetyltransf_1"/>
    <property type="match status" value="1"/>
</dbReference>
<dbReference type="EMBL" id="UGRY01000004">
    <property type="protein sequence ID" value="SUD48213.1"/>
    <property type="molecule type" value="Genomic_DNA"/>
</dbReference>
<reference evidence="2 3" key="1">
    <citation type="submission" date="2018-06" db="EMBL/GenBank/DDBJ databases">
        <authorList>
            <consortium name="Pathogen Informatics"/>
            <person name="Doyle S."/>
        </authorList>
    </citation>
    <scope>NUCLEOTIDE SEQUENCE [LARGE SCALE GENOMIC DNA]</scope>
    <source>
        <strain evidence="2 3">NCTC1934</strain>
    </source>
</reference>
<dbReference type="RefSeq" id="WP_039812900.1">
    <property type="nucleotide sequence ID" value="NZ_UGRY01000004.1"/>
</dbReference>
<dbReference type="SUPFAM" id="SSF55729">
    <property type="entry name" value="Acyl-CoA N-acyltransferases (Nat)"/>
    <property type="match status" value="1"/>
</dbReference>
<dbReference type="AlphaFoldDB" id="A0A379JJP8"/>
<gene>
    <name evidence="2" type="ORF">NCTC1934_05541</name>
</gene>
<evidence type="ECO:0000313" key="3">
    <source>
        <dbReference type="Proteomes" id="UP000255467"/>
    </source>
</evidence>
<sequence length="212" mass="23639">MRIRAFQAADRDAVHEVSVRAGAGSPSGVLWGDPESEMAVYLDPYMDLEPDSLLLAESDGRLVGYLAGCLDGTRFPSEEERIERAIRTYRLLRKRTARAFFLRSAVDMAAAKLRRRPTAGDFVDARWPSHLHIGLVPEARGTGAAEALMRRWFERLDAHGSPGCHLQTLVENTRAVRFFTRTGFVTHGVPAEVPGLRYRGARVHQLTMVRPG</sequence>
<evidence type="ECO:0000313" key="2">
    <source>
        <dbReference type="EMBL" id="SUD48213.1"/>
    </source>
</evidence>
<dbReference type="Proteomes" id="UP000255467">
    <property type="component" value="Unassembled WGS sequence"/>
</dbReference>
<feature type="domain" description="N-acetyltransferase" evidence="1">
    <location>
        <begin position="1"/>
        <end position="212"/>
    </location>
</feature>
<dbReference type="InterPro" id="IPR000182">
    <property type="entry name" value="GNAT_dom"/>
</dbReference>
<keyword evidence="2" id="KW-0808">Transferase</keyword>
<dbReference type="InterPro" id="IPR016181">
    <property type="entry name" value="Acyl_CoA_acyltransferase"/>
</dbReference>
<protein>
    <submittedName>
        <fullName evidence="2">Putative acetyltransferase</fullName>
    </submittedName>
</protein>
<evidence type="ECO:0000259" key="1">
    <source>
        <dbReference type="PROSITE" id="PS51186"/>
    </source>
</evidence>
<keyword evidence="3" id="KW-1185">Reference proteome</keyword>
<organism evidence="2 3">
    <name type="scientific">Nocardia otitidiscaviarum</name>
    <dbReference type="NCBI Taxonomy" id="1823"/>
    <lineage>
        <taxon>Bacteria</taxon>
        <taxon>Bacillati</taxon>
        <taxon>Actinomycetota</taxon>
        <taxon>Actinomycetes</taxon>
        <taxon>Mycobacteriales</taxon>
        <taxon>Nocardiaceae</taxon>
        <taxon>Nocardia</taxon>
    </lineage>
</organism>
<dbReference type="GO" id="GO:0016747">
    <property type="term" value="F:acyltransferase activity, transferring groups other than amino-acyl groups"/>
    <property type="evidence" value="ECO:0007669"/>
    <property type="project" value="InterPro"/>
</dbReference>